<keyword evidence="13" id="KW-1185">Reference proteome</keyword>
<keyword evidence="9 10" id="KW-0131">Cell cycle</keyword>
<dbReference type="NCBIfam" id="TIGR03598">
    <property type="entry name" value="GTPase_YsxC"/>
    <property type="match status" value="1"/>
</dbReference>
<keyword evidence="7 10" id="KW-0342">GTP-binding</keyword>
<dbReference type="SUPFAM" id="SSF52540">
    <property type="entry name" value="P-loop containing nucleoside triphosphate hydrolases"/>
    <property type="match status" value="1"/>
</dbReference>
<dbReference type="GO" id="GO:0005829">
    <property type="term" value="C:cytosol"/>
    <property type="evidence" value="ECO:0007669"/>
    <property type="project" value="TreeGrafter"/>
</dbReference>
<name>A0A1G6CU97_9BACT</name>
<evidence type="ECO:0000256" key="7">
    <source>
        <dbReference type="ARBA" id="ARBA00023134"/>
    </source>
</evidence>
<dbReference type="STRING" id="617002.SAMN05660653_01723"/>
<evidence type="ECO:0000256" key="10">
    <source>
        <dbReference type="HAMAP-Rule" id="MF_00321"/>
    </source>
</evidence>
<sequence length="216" mass="24241">MTSPDTLEKTRHTTVSLEKTIYTLGQMEKIPEPQIALAGRSNVGKSSLLNCMTNRKKLAKISSVPGKTRSLNYYLVQPGNFYLVDLPGYGYAKRPKSERNVWGNVMEHFFTRNKSLVGLILILDCRLPPQTMDMELVAMAQAISVPLLPVLTKADKCNQRERTVTHRAWVDVLGPDADPLFFSSKSRQGRAQLWNEIHNLVQAVTSDLEQAPTDTL</sequence>
<evidence type="ECO:0000259" key="11">
    <source>
        <dbReference type="PROSITE" id="PS51706"/>
    </source>
</evidence>
<keyword evidence="3 10" id="KW-0132">Cell division</keyword>
<evidence type="ECO:0000256" key="1">
    <source>
        <dbReference type="ARBA" id="ARBA00001946"/>
    </source>
</evidence>
<accession>A0A1G6CU97</accession>
<dbReference type="EMBL" id="FMXO01000009">
    <property type="protein sequence ID" value="SDB36466.1"/>
    <property type="molecule type" value="Genomic_DNA"/>
</dbReference>
<comment type="similarity">
    <text evidence="2 10">Belongs to the TRAFAC class TrmE-Era-EngA-EngB-Septin-like GTPase superfamily. EngB GTPase family.</text>
</comment>
<protein>
    <recommendedName>
        <fullName evidence="10">Probable GTP-binding protein EngB</fullName>
    </recommendedName>
</protein>
<dbReference type="OrthoDB" id="9804921at2"/>
<dbReference type="GO" id="GO:0000917">
    <property type="term" value="P:division septum assembly"/>
    <property type="evidence" value="ECO:0007669"/>
    <property type="project" value="UniProtKB-KW"/>
</dbReference>
<organism evidence="12 13">
    <name type="scientific">Desulfonatronum thiosulfatophilum</name>
    <dbReference type="NCBI Taxonomy" id="617002"/>
    <lineage>
        <taxon>Bacteria</taxon>
        <taxon>Pseudomonadati</taxon>
        <taxon>Thermodesulfobacteriota</taxon>
        <taxon>Desulfovibrionia</taxon>
        <taxon>Desulfovibrionales</taxon>
        <taxon>Desulfonatronaceae</taxon>
        <taxon>Desulfonatronum</taxon>
    </lineage>
</organism>
<dbReference type="PANTHER" id="PTHR11649:SF13">
    <property type="entry name" value="ENGB-TYPE G DOMAIN-CONTAINING PROTEIN"/>
    <property type="match status" value="1"/>
</dbReference>
<evidence type="ECO:0000256" key="4">
    <source>
        <dbReference type="ARBA" id="ARBA00022723"/>
    </source>
</evidence>
<dbReference type="InterPro" id="IPR019987">
    <property type="entry name" value="GTP-bd_ribosome_bio_YsxC"/>
</dbReference>
<feature type="domain" description="EngB-type G" evidence="11">
    <location>
        <begin position="31"/>
        <end position="203"/>
    </location>
</feature>
<evidence type="ECO:0000256" key="8">
    <source>
        <dbReference type="ARBA" id="ARBA00023210"/>
    </source>
</evidence>
<dbReference type="InterPro" id="IPR027417">
    <property type="entry name" value="P-loop_NTPase"/>
</dbReference>
<dbReference type="InterPro" id="IPR006073">
    <property type="entry name" value="GTP-bd"/>
</dbReference>
<evidence type="ECO:0000256" key="6">
    <source>
        <dbReference type="ARBA" id="ARBA00022842"/>
    </source>
</evidence>
<dbReference type="RefSeq" id="WP_092120097.1">
    <property type="nucleotide sequence ID" value="NZ_FMXO01000009.1"/>
</dbReference>
<keyword evidence="5 10" id="KW-0547">Nucleotide-binding</keyword>
<dbReference type="Gene3D" id="3.40.50.300">
    <property type="entry name" value="P-loop containing nucleotide triphosphate hydrolases"/>
    <property type="match status" value="1"/>
</dbReference>
<evidence type="ECO:0000313" key="13">
    <source>
        <dbReference type="Proteomes" id="UP000198771"/>
    </source>
</evidence>
<dbReference type="PROSITE" id="PS51706">
    <property type="entry name" value="G_ENGB"/>
    <property type="match status" value="1"/>
</dbReference>
<comment type="function">
    <text evidence="10">Necessary for normal cell division and for the maintenance of normal septation.</text>
</comment>
<comment type="cofactor">
    <cofactor evidence="1">
        <name>Mg(2+)</name>
        <dbReference type="ChEBI" id="CHEBI:18420"/>
    </cofactor>
</comment>
<reference evidence="12 13" key="1">
    <citation type="submission" date="2016-10" db="EMBL/GenBank/DDBJ databases">
        <authorList>
            <person name="de Groot N.N."/>
        </authorList>
    </citation>
    <scope>NUCLEOTIDE SEQUENCE [LARGE SCALE GENOMIC DNA]</scope>
    <source>
        <strain evidence="12 13">ASO4-2</strain>
    </source>
</reference>
<dbReference type="GO" id="GO:0046872">
    <property type="term" value="F:metal ion binding"/>
    <property type="evidence" value="ECO:0007669"/>
    <property type="project" value="UniProtKB-KW"/>
</dbReference>
<dbReference type="GO" id="GO:0005525">
    <property type="term" value="F:GTP binding"/>
    <property type="evidence" value="ECO:0007669"/>
    <property type="project" value="UniProtKB-UniRule"/>
</dbReference>
<gene>
    <name evidence="10" type="primary">engB</name>
    <name evidence="12" type="ORF">SAMN05660653_01723</name>
</gene>
<evidence type="ECO:0000256" key="3">
    <source>
        <dbReference type="ARBA" id="ARBA00022618"/>
    </source>
</evidence>
<keyword evidence="8 10" id="KW-0717">Septation</keyword>
<dbReference type="PANTHER" id="PTHR11649">
    <property type="entry name" value="MSS1/TRME-RELATED GTP-BINDING PROTEIN"/>
    <property type="match status" value="1"/>
</dbReference>
<keyword evidence="4" id="KW-0479">Metal-binding</keyword>
<evidence type="ECO:0000313" key="12">
    <source>
        <dbReference type="EMBL" id="SDB36466.1"/>
    </source>
</evidence>
<dbReference type="Pfam" id="PF01926">
    <property type="entry name" value="MMR_HSR1"/>
    <property type="match status" value="1"/>
</dbReference>
<dbReference type="InterPro" id="IPR030393">
    <property type="entry name" value="G_ENGB_dom"/>
</dbReference>
<dbReference type="CDD" id="cd01876">
    <property type="entry name" value="YihA_EngB"/>
    <property type="match status" value="1"/>
</dbReference>
<dbReference type="AlphaFoldDB" id="A0A1G6CU97"/>
<proteinExistence type="inferred from homology"/>
<evidence type="ECO:0000256" key="2">
    <source>
        <dbReference type="ARBA" id="ARBA00009638"/>
    </source>
</evidence>
<evidence type="ECO:0000256" key="5">
    <source>
        <dbReference type="ARBA" id="ARBA00022741"/>
    </source>
</evidence>
<evidence type="ECO:0000256" key="9">
    <source>
        <dbReference type="ARBA" id="ARBA00023306"/>
    </source>
</evidence>
<dbReference type="HAMAP" id="MF_00321">
    <property type="entry name" value="GTPase_EngB"/>
    <property type="match status" value="1"/>
</dbReference>
<dbReference type="Proteomes" id="UP000198771">
    <property type="component" value="Unassembled WGS sequence"/>
</dbReference>
<keyword evidence="6" id="KW-0460">Magnesium</keyword>